<organism evidence="9 10">
    <name type="scientific">Torulaspora delbrueckii</name>
    <name type="common">Yeast</name>
    <name type="synonym">Candida colliculosa</name>
    <dbReference type="NCBI Taxonomy" id="4950"/>
    <lineage>
        <taxon>Eukaryota</taxon>
        <taxon>Fungi</taxon>
        <taxon>Dikarya</taxon>
        <taxon>Ascomycota</taxon>
        <taxon>Saccharomycotina</taxon>
        <taxon>Saccharomycetes</taxon>
        <taxon>Saccharomycetales</taxon>
        <taxon>Saccharomycetaceae</taxon>
        <taxon>Torulaspora</taxon>
    </lineage>
</organism>
<dbReference type="FunCoup" id="G8ZQV9">
    <property type="interactions" value="49"/>
</dbReference>
<sequence length="569" mass="62431">MVTYNKHFGHRRKSATSYGSISETRIPENSLEELENIHGADEDEDIKLSDIPNLWIIEAALFTNVFLSGFDGTVTASTYQTIGNEFNHMNISSWITTAYLITSTSFQPLYGSFSDALGRRNCLFFANTSFTIGCLACGLSPNIVVLSFMRALTGIGGGGLITLSTIVNSDMIPSSKRGIFQAFQNLLLGLGAICGASFGGSIASSIGWRWCFFVQVPICITNSLIMSSYVPNQKEYEDREIGFLFHPKKILKDIDVTGSVFIIIGLTLQLLYLSLGSSKVGVSWTSPSVLPLLFASGIILVLFVYNEAKTSARAIIPLELMRSSFSFVVLTISILVGFASYAYLFTLPLFFQIVLGDSTAKAGLRLTIPSLFTPVGGLITGICMSRYNCLQILLYAGVFLMALGNFLFLFIEKGSPNWLVGLFLIPANLGQGITFPATLFTFIFAFPKSRQATATSTLYLFRSIGSVWGVAMSTGVIQLYFGKSLRSNLKDLLDEDKINELVTKITSNSSYIEKLHGELKDVVIDCFDSSTKKAHLLSTILSLLALAFCVIKEFLKKPKIKEEGTYCER</sequence>
<dbReference type="HOGENOM" id="CLU_000960_22_3_1"/>
<evidence type="ECO:0000256" key="2">
    <source>
        <dbReference type="ARBA" id="ARBA00008335"/>
    </source>
</evidence>
<proteinExistence type="inferred from homology"/>
<evidence type="ECO:0000256" key="3">
    <source>
        <dbReference type="ARBA" id="ARBA00022448"/>
    </source>
</evidence>
<dbReference type="InterPro" id="IPR020846">
    <property type="entry name" value="MFS_dom"/>
</dbReference>
<dbReference type="InterPro" id="IPR011701">
    <property type="entry name" value="MFS"/>
</dbReference>
<dbReference type="Gene3D" id="1.20.1720.10">
    <property type="entry name" value="Multidrug resistance protein D"/>
    <property type="match status" value="1"/>
</dbReference>
<feature type="domain" description="Major facilitator superfamily (MFS) profile" evidence="8">
    <location>
        <begin position="57"/>
        <end position="557"/>
    </location>
</feature>
<dbReference type="Gene3D" id="1.20.1250.20">
    <property type="entry name" value="MFS general substrate transporter like domains"/>
    <property type="match status" value="1"/>
</dbReference>
<dbReference type="eggNOG" id="KOG0254">
    <property type="taxonomic scope" value="Eukaryota"/>
</dbReference>
<dbReference type="InterPro" id="IPR036259">
    <property type="entry name" value="MFS_trans_sf"/>
</dbReference>
<dbReference type="GO" id="GO:0000329">
    <property type="term" value="C:fungal-type vacuole membrane"/>
    <property type="evidence" value="ECO:0007669"/>
    <property type="project" value="UniProtKB-ARBA"/>
</dbReference>
<dbReference type="SUPFAM" id="SSF103473">
    <property type="entry name" value="MFS general substrate transporter"/>
    <property type="match status" value="1"/>
</dbReference>
<protein>
    <recommendedName>
        <fullName evidence="8">Major facilitator superfamily (MFS) profile domain-containing protein</fullName>
    </recommendedName>
</protein>
<evidence type="ECO:0000256" key="1">
    <source>
        <dbReference type="ARBA" id="ARBA00004141"/>
    </source>
</evidence>
<feature type="transmembrane region" description="Helical" evidence="7">
    <location>
        <begin position="366"/>
        <end position="385"/>
    </location>
</feature>
<dbReference type="CDD" id="cd17502">
    <property type="entry name" value="MFS_Azr1_MDR_like"/>
    <property type="match status" value="1"/>
</dbReference>
<dbReference type="AlphaFoldDB" id="G8ZQV9"/>
<dbReference type="PROSITE" id="PS50850">
    <property type="entry name" value="MFS"/>
    <property type="match status" value="1"/>
</dbReference>
<dbReference type="FunFam" id="1.20.1720.10:FF:000022">
    <property type="entry name" value="MFS drug transporter, putative"/>
    <property type="match status" value="1"/>
</dbReference>
<name>G8ZQV9_TORDE</name>
<feature type="transmembrane region" description="Helical" evidence="7">
    <location>
        <begin position="392"/>
        <end position="411"/>
    </location>
</feature>
<feature type="transmembrane region" description="Helical" evidence="7">
    <location>
        <begin position="325"/>
        <end position="346"/>
    </location>
</feature>
<evidence type="ECO:0000256" key="5">
    <source>
        <dbReference type="ARBA" id="ARBA00022989"/>
    </source>
</evidence>
<dbReference type="PANTHER" id="PTHR23501:SF81">
    <property type="entry name" value="VACUOLAR BASIC AMINO ACID TRANSPORTER 2"/>
    <property type="match status" value="1"/>
</dbReference>
<keyword evidence="5 7" id="KW-1133">Transmembrane helix</keyword>
<keyword evidence="6 7" id="KW-0472">Membrane</keyword>
<dbReference type="RefSeq" id="XP_003680112.1">
    <property type="nucleotide sequence ID" value="XM_003680064.1"/>
</dbReference>
<gene>
    <name evidence="9" type="primary">TDEL0C00120</name>
    <name evidence="9" type="ORF">TDEL_0C00120</name>
</gene>
<evidence type="ECO:0000256" key="7">
    <source>
        <dbReference type="SAM" id="Phobius"/>
    </source>
</evidence>
<comment type="similarity">
    <text evidence="2">Belongs to the major facilitator superfamily.</text>
</comment>
<keyword evidence="3" id="KW-0813">Transport</keyword>
<reference evidence="9 10" key="1">
    <citation type="journal article" date="2011" name="Proc. Natl. Acad. Sci. U.S.A.">
        <title>Evolutionary erosion of yeast sex chromosomes by mating-type switching accidents.</title>
        <authorList>
            <person name="Gordon J.L."/>
            <person name="Armisen D."/>
            <person name="Proux-Wera E."/>
            <person name="Oheigeartaigh S.S."/>
            <person name="Byrne K.P."/>
            <person name="Wolfe K.H."/>
        </authorList>
    </citation>
    <scope>NUCLEOTIDE SEQUENCE [LARGE SCALE GENOMIC DNA]</scope>
    <source>
        <strain evidence="10">ATCC 10662 / CBS 1146 / NBRC 0425 / NCYC 2629 / NRRL Y-866</strain>
    </source>
</reference>
<dbReference type="EMBL" id="HE616744">
    <property type="protein sequence ID" value="CCE90901.1"/>
    <property type="molecule type" value="Genomic_DNA"/>
</dbReference>
<feature type="transmembrane region" description="Helical" evidence="7">
    <location>
        <begin position="186"/>
        <end position="206"/>
    </location>
</feature>
<evidence type="ECO:0000259" key="8">
    <source>
        <dbReference type="PROSITE" id="PS50850"/>
    </source>
</evidence>
<feature type="transmembrane region" description="Helical" evidence="7">
    <location>
        <begin position="423"/>
        <end position="446"/>
    </location>
</feature>
<dbReference type="KEGG" id="tdl:TDEL_0C00120"/>
<accession>G8ZQV9</accession>
<dbReference type="FunFam" id="1.20.1250.20:FF:000717">
    <property type="entry name" value="Uncharacterized transporter C460.03"/>
    <property type="match status" value="1"/>
</dbReference>
<dbReference type="InParanoid" id="G8ZQV9"/>
<evidence type="ECO:0000313" key="10">
    <source>
        <dbReference type="Proteomes" id="UP000005627"/>
    </source>
</evidence>
<feature type="transmembrane region" description="Helical" evidence="7">
    <location>
        <begin position="534"/>
        <end position="551"/>
    </location>
</feature>
<evidence type="ECO:0000256" key="4">
    <source>
        <dbReference type="ARBA" id="ARBA00022692"/>
    </source>
</evidence>
<dbReference type="GeneID" id="11500259"/>
<feature type="transmembrane region" description="Helical" evidence="7">
    <location>
        <begin position="284"/>
        <end position="305"/>
    </location>
</feature>
<evidence type="ECO:0000256" key="6">
    <source>
        <dbReference type="ARBA" id="ARBA00023136"/>
    </source>
</evidence>
<comment type="subcellular location">
    <subcellularLocation>
        <location evidence="1">Membrane</location>
        <topology evidence="1">Multi-pass membrane protein</topology>
    </subcellularLocation>
</comment>
<feature type="transmembrane region" description="Helical" evidence="7">
    <location>
        <begin position="250"/>
        <end position="272"/>
    </location>
</feature>
<feature type="transmembrane region" description="Helical" evidence="7">
    <location>
        <begin position="458"/>
        <end position="481"/>
    </location>
</feature>
<evidence type="ECO:0000313" key="9">
    <source>
        <dbReference type="EMBL" id="CCE90901.1"/>
    </source>
</evidence>
<keyword evidence="4 7" id="KW-0812">Transmembrane</keyword>
<dbReference type="PANTHER" id="PTHR23501">
    <property type="entry name" value="MAJOR FACILITATOR SUPERFAMILY"/>
    <property type="match status" value="1"/>
</dbReference>
<dbReference type="Proteomes" id="UP000005627">
    <property type="component" value="Chromosome 3"/>
</dbReference>
<dbReference type="Pfam" id="PF07690">
    <property type="entry name" value="MFS_1"/>
    <property type="match status" value="1"/>
</dbReference>
<feature type="transmembrane region" description="Helical" evidence="7">
    <location>
        <begin position="122"/>
        <end position="141"/>
    </location>
</feature>
<dbReference type="GO" id="GO:0015174">
    <property type="term" value="F:basic amino acid transmembrane transporter activity"/>
    <property type="evidence" value="ECO:0007669"/>
    <property type="project" value="TreeGrafter"/>
</dbReference>
<keyword evidence="10" id="KW-1185">Reference proteome</keyword>
<dbReference type="OrthoDB" id="6770063at2759"/>